<comment type="caution">
    <text evidence="1">The sequence shown here is derived from an EMBL/GenBank/DDBJ whole genome shotgun (WGS) entry which is preliminary data.</text>
</comment>
<reference evidence="2" key="1">
    <citation type="submission" date="2023-07" db="EMBL/GenBank/DDBJ databases">
        <title>Functional and genomic diversity of the sorghum phyllosphere microbiome.</title>
        <authorList>
            <person name="Shade A."/>
        </authorList>
    </citation>
    <scope>NUCLEOTIDE SEQUENCE [LARGE SCALE GENOMIC DNA]</scope>
    <source>
        <strain evidence="2">SORGH_AS_0422</strain>
    </source>
</reference>
<sequence>MHKRLSEREVFYVLGAPPRPSPGGRELKEFCIFNFMKPIFSRNDDVDKIAFLNWRIEEDNILNMLNIADGFLTAAVQLAEYSLIDNTHKQADITIFAILTNANHGIELYLKAITWTLNKIIGSESRIEGSHDIEQIYKTVRAKIKKYGGQLSLKEFNNQTAGLVSYIDELYAKIKTGNNDNMDFSRYPINTKYAPHIYVSQVGNVEVDLENFVSRFKEIYEALENISSFLYHQELKQDW</sequence>
<evidence type="ECO:0008006" key="3">
    <source>
        <dbReference type="Google" id="ProtNLM"/>
    </source>
</evidence>
<dbReference type="EMBL" id="JAVLVU010000001">
    <property type="protein sequence ID" value="MDT3404935.1"/>
    <property type="molecule type" value="Genomic_DNA"/>
</dbReference>
<accession>A0ABU3GZ40</accession>
<dbReference type="Proteomes" id="UP001258315">
    <property type="component" value="Unassembled WGS sequence"/>
</dbReference>
<evidence type="ECO:0000313" key="1">
    <source>
        <dbReference type="EMBL" id="MDT3404935.1"/>
    </source>
</evidence>
<evidence type="ECO:0000313" key="2">
    <source>
        <dbReference type="Proteomes" id="UP001258315"/>
    </source>
</evidence>
<name>A0ABU3GZ40_9SPHI</name>
<gene>
    <name evidence="1" type="ORF">QE417_004007</name>
</gene>
<protein>
    <recommendedName>
        <fullName evidence="3">HEPN domain-containing protein</fullName>
    </recommendedName>
</protein>
<proteinExistence type="predicted"/>
<keyword evidence="2" id="KW-1185">Reference proteome</keyword>
<organism evidence="1 2">
    <name type="scientific">Mucilaginibacter terrae</name>
    <dbReference type="NCBI Taxonomy" id="1955052"/>
    <lineage>
        <taxon>Bacteria</taxon>
        <taxon>Pseudomonadati</taxon>
        <taxon>Bacteroidota</taxon>
        <taxon>Sphingobacteriia</taxon>
        <taxon>Sphingobacteriales</taxon>
        <taxon>Sphingobacteriaceae</taxon>
        <taxon>Mucilaginibacter</taxon>
    </lineage>
</organism>